<accession>A0ABP9PTL6</accession>
<comment type="caution">
    <text evidence="1">The sequence shown here is derived from an EMBL/GenBank/DDBJ whole genome shotgun (WGS) entry which is preliminary data.</text>
</comment>
<organism evidence="1 2">
    <name type="scientific">Amycolatopsis dongchuanensis</name>
    <dbReference type="NCBI Taxonomy" id="1070866"/>
    <lineage>
        <taxon>Bacteria</taxon>
        <taxon>Bacillati</taxon>
        <taxon>Actinomycetota</taxon>
        <taxon>Actinomycetes</taxon>
        <taxon>Pseudonocardiales</taxon>
        <taxon>Pseudonocardiaceae</taxon>
        <taxon>Amycolatopsis</taxon>
    </lineage>
</organism>
<dbReference type="Proteomes" id="UP001500192">
    <property type="component" value="Unassembled WGS sequence"/>
</dbReference>
<protein>
    <submittedName>
        <fullName evidence="1">Uncharacterized protein</fullName>
    </submittedName>
</protein>
<gene>
    <name evidence="1" type="ORF">GCM10023214_00630</name>
</gene>
<proteinExistence type="predicted"/>
<dbReference type="EMBL" id="BAABIB010000003">
    <property type="protein sequence ID" value="GAA5150795.1"/>
    <property type="molecule type" value="Genomic_DNA"/>
</dbReference>
<name>A0ABP9PTL6_9PSEU</name>
<evidence type="ECO:0000313" key="1">
    <source>
        <dbReference type="EMBL" id="GAA5150795.1"/>
    </source>
</evidence>
<reference evidence="2" key="1">
    <citation type="journal article" date="2019" name="Int. J. Syst. Evol. Microbiol.">
        <title>The Global Catalogue of Microorganisms (GCM) 10K type strain sequencing project: providing services to taxonomists for standard genome sequencing and annotation.</title>
        <authorList>
            <consortium name="The Broad Institute Genomics Platform"/>
            <consortium name="The Broad Institute Genome Sequencing Center for Infectious Disease"/>
            <person name="Wu L."/>
            <person name="Ma J."/>
        </authorList>
    </citation>
    <scope>NUCLEOTIDE SEQUENCE [LARGE SCALE GENOMIC DNA]</scope>
    <source>
        <strain evidence="2">JCM 18054</strain>
    </source>
</reference>
<evidence type="ECO:0000313" key="2">
    <source>
        <dbReference type="Proteomes" id="UP001500192"/>
    </source>
</evidence>
<sequence length="110" mass="11726">MTEDGPHVHVERKVVEAGAAFRGAVGSLLGVVPDAPAVVTTGCGLQVPYASTSTRPESVTCLPCREHARREHLRFAEQVENLSRMPGVAITREQAAAAVARHRGLADRFA</sequence>
<dbReference type="RefSeq" id="WP_346051285.1">
    <property type="nucleotide sequence ID" value="NZ_BAABIB010000003.1"/>
</dbReference>
<keyword evidence="2" id="KW-1185">Reference proteome</keyword>